<evidence type="ECO:0000313" key="7">
    <source>
        <dbReference type="EMBL" id="GAA4750838.1"/>
    </source>
</evidence>
<evidence type="ECO:0000256" key="1">
    <source>
        <dbReference type="ARBA" id="ARBA00001554"/>
    </source>
</evidence>
<dbReference type="InterPro" id="IPR001533">
    <property type="entry name" value="Pterin_deHydtase"/>
</dbReference>
<accession>A0ABP8ZA50</accession>
<dbReference type="Proteomes" id="UP001500822">
    <property type="component" value="Unassembled WGS sequence"/>
</dbReference>
<evidence type="ECO:0000256" key="3">
    <source>
        <dbReference type="ARBA" id="ARBA00013252"/>
    </source>
</evidence>
<keyword evidence="5" id="KW-0456">Lyase</keyword>
<comment type="catalytic activity">
    <reaction evidence="1">
        <text>(4aS,6R)-4a-hydroxy-L-erythro-5,6,7,8-tetrahydrobiopterin = (6R)-L-erythro-6,7-dihydrobiopterin + H2O</text>
        <dbReference type="Rhea" id="RHEA:11920"/>
        <dbReference type="ChEBI" id="CHEBI:15377"/>
        <dbReference type="ChEBI" id="CHEBI:15642"/>
        <dbReference type="ChEBI" id="CHEBI:43120"/>
        <dbReference type="EC" id="4.2.1.96"/>
    </reaction>
</comment>
<comment type="similarity">
    <text evidence="2">Belongs to the pterin-4-alpha-carbinolamine dehydratase family.</text>
</comment>
<sequence>MGKMSTDPRPLSEAEAAEQLPPGWRVENDHLRADYRTGSMVRGLAFVADIVAAAEALNHHPDLDFRYGTVGLSVTTHDVGGLTTADVRLARQVADLASVQDLSAQ</sequence>
<dbReference type="EMBL" id="BAABIE010000009">
    <property type="protein sequence ID" value="GAA4750838.1"/>
    <property type="molecule type" value="Genomic_DNA"/>
</dbReference>
<name>A0ABP8ZA50_9ACTN</name>
<dbReference type="NCBIfam" id="NF002017">
    <property type="entry name" value="PRK00823.1-2"/>
    <property type="match status" value="1"/>
</dbReference>
<evidence type="ECO:0000256" key="5">
    <source>
        <dbReference type="ARBA" id="ARBA00023239"/>
    </source>
</evidence>
<evidence type="ECO:0000256" key="2">
    <source>
        <dbReference type="ARBA" id="ARBA00006472"/>
    </source>
</evidence>
<organism evidence="7 8">
    <name type="scientific">Gordonia alkaliphila</name>
    <dbReference type="NCBI Taxonomy" id="1053547"/>
    <lineage>
        <taxon>Bacteria</taxon>
        <taxon>Bacillati</taxon>
        <taxon>Actinomycetota</taxon>
        <taxon>Actinomycetes</taxon>
        <taxon>Mycobacteriales</taxon>
        <taxon>Gordoniaceae</taxon>
        <taxon>Gordonia</taxon>
    </lineage>
</organism>
<dbReference type="Pfam" id="PF01329">
    <property type="entry name" value="Pterin_4a"/>
    <property type="match status" value="1"/>
</dbReference>
<dbReference type="SUPFAM" id="SSF55248">
    <property type="entry name" value="PCD-like"/>
    <property type="match status" value="1"/>
</dbReference>
<feature type="region of interest" description="Disordered" evidence="6">
    <location>
        <begin position="1"/>
        <end position="25"/>
    </location>
</feature>
<dbReference type="PANTHER" id="PTHR12599">
    <property type="entry name" value="PTERIN-4-ALPHA-CARBINOLAMINE DEHYDRATASE"/>
    <property type="match status" value="1"/>
</dbReference>
<dbReference type="InterPro" id="IPR036428">
    <property type="entry name" value="PCD_sf"/>
</dbReference>
<protein>
    <recommendedName>
        <fullName evidence="4">Putative pterin-4-alpha-carbinolamine dehydratase</fullName>
        <ecNumber evidence="3">4.2.1.96</ecNumber>
    </recommendedName>
</protein>
<keyword evidence="8" id="KW-1185">Reference proteome</keyword>
<reference evidence="8" key="1">
    <citation type="journal article" date="2019" name="Int. J. Syst. Evol. Microbiol.">
        <title>The Global Catalogue of Microorganisms (GCM) 10K type strain sequencing project: providing services to taxonomists for standard genome sequencing and annotation.</title>
        <authorList>
            <consortium name="The Broad Institute Genomics Platform"/>
            <consortium name="The Broad Institute Genome Sequencing Center for Infectious Disease"/>
            <person name="Wu L."/>
            <person name="Ma J."/>
        </authorList>
    </citation>
    <scope>NUCLEOTIDE SEQUENCE [LARGE SCALE GENOMIC DNA]</scope>
    <source>
        <strain evidence="8">JCM 18077</strain>
    </source>
</reference>
<evidence type="ECO:0000256" key="6">
    <source>
        <dbReference type="SAM" id="MobiDB-lite"/>
    </source>
</evidence>
<dbReference type="EC" id="4.2.1.96" evidence="3"/>
<gene>
    <name evidence="7" type="ORF">GCM10023217_21790</name>
</gene>
<dbReference type="CDD" id="cd00488">
    <property type="entry name" value="PCD_DCoH"/>
    <property type="match status" value="1"/>
</dbReference>
<dbReference type="PANTHER" id="PTHR12599:SF0">
    <property type="entry name" value="PTERIN-4-ALPHA-CARBINOLAMINE DEHYDRATASE"/>
    <property type="match status" value="1"/>
</dbReference>
<comment type="caution">
    <text evidence="7">The sequence shown here is derived from an EMBL/GenBank/DDBJ whole genome shotgun (WGS) entry which is preliminary data.</text>
</comment>
<proteinExistence type="inferred from homology"/>
<evidence type="ECO:0000313" key="8">
    <source>
        <dbReference type="Proteomes" id="UP001500822"/>
    </source>
</evidence>
<evidence type="ECO:0000256" key="4">
    <source>
        <dbReference type="ARBA" id="ARBA00021735"/>
    </source>
</evidence>
<dbReference type="Gene3D" id="3.30.1360.20">
    <property type="entry name" value="Transcriptional coactivator/pterin dehydratase"/>
    <property type="match status" value="1"/>
</dbReference>